<keyword evidence="3 5" id="KW-0808">Transferase</keyword>
<sequence length="329" mass="36327">MTLCAIVVTFNRLAELQITLPRLLAEDVDHIVVVDNASTDATPNWLPAQASDRVHVIRLDDNTGGAGGFEAGMAYARDQLDPDWVVLMDDDARPAPGALAVFRRETPGLESQFPRLGCVAAAVFYPDGTLCEMNRPSRNPFWHAGLFAKTLFTGSRAGFHVSDAAFAPDAPALPLDVASFVGYFVHRDAVAKIGLPEGGLFIYGDDVLYSLRLRRAGFTMALAPSVRFEHDCGTLGEGFVYRPLWKIYYHCRNGVSIARQAAGPIVFPAALAYYTLMWWRRGRHTQGVERRTYYKLMRMGLRDGLLRRRGRNDTAHALARAADKPAQAA</sequence>
<evidence type="ECO:0000259" key="4">
    <source>
        <dbReference type="Pfam" id="PF00535"/>
    </source>
</evidence>
<feature type="domain" description="Glycosyltransferase 2-like" evidence="4">
    <location>
        <begin position="5"/>
        <end position="100"/>
    </location>
</feature>
<accession>A0ABS8BY82</accession>
<evidence type="ECO:0000313" key="5">
    <source>
        <dbReference type="EMBL" id="MCB5200685.1"/>
    </source>
</evidence>
<dbReference type="EMBL" id="JAJATZ010000010">
    <property type="protein sequence ID" value="MCB5200685.1"/>
    <property type="molecule type" value="Genomic_DNA"/>
</dbReference>
<evidence type="ECO:0000256" key="2">
    <source>
        <dbReference type="ARBA" id="ARBA00022676"/>
    </source>
</evidence>
<protein>
    <submittedName>
        <fullName evidence="5">Glycosyltransferase</fullName>
        <ecNumber evidence="5">2.4.-.-</ecNumber>
    </submittedName>
</protein>
<keyword evidence="6" id="KW-1185">Reference proteome</keyword>
<gene>
    <name evidence="5" type="ORF">LGQ03_15720</name>
</gene>
<keyword evidence="2 5" id="KW-0328">Glycosyltransferase</keyword>
<dbReference type="RefSeq" id="WP_226749162.1">
    <property type="nucleotide sequence ID" value="NZ_JAJATZ010000010.1"/>
</dbReference>
<dbReference type="Pfam" id="PF00535">
    <property type="entry name" value="Glycos_transf_2"/>
    <property type="match status" value="1"/>
</dbReference>
<dbReference type="EC" id="2.4.-.-" evidence="5"/>
<organism evidence="5 6">
    <name type="scientific">Loktanella gaetbuli</name>
    <dbReference type="NCBI Taxonomy" id="2881335"/>
    <lineage>
        <taxon>Bacteria</taxon>
        <taxon>Pseudomonadati</taxon>
        <taxon>Pseudomonadota</taxon>
        <taxon>Alphaproteobacteria</taxon>
        <taxon>Rhodobacterales</taxon>
        <taxon>Roseobacteraceae</taxon>
        <taxon>Loktanella</taxon>
    </lineage>
</organism>
<name>A0ABS8BY82_9RHOB</name>
<reference evidence="5" key="1">
    <citation type="submission" date="2021-10" db="EMBL/GenBank/DDBJ databases">
        <title>Loktanella gaetbuli sp. nov., isolated from a tidal flat.</title>
        <authorList>
            <person name="Park S."/>
            <person name="Yoon J.-H."/>
        </authorList>
    </citation>
    <scope>NUCLEOTIDE SEQUENCE</scope>
    <source>
        <strain evidence="5">TSTF-M6</strain>
    </source>
</reference>
<dbReference type="PANTHER" id="PTHR43179">
    <property type="entry name" value="RHAMNOSYLTRANSFERASE WBBL"/>
    <property type="match status" value="1"/>
</dbReference>
<dbReference type="Gene3D" id="3.90.550.10">
    <property type="entry name" value="Spore Coat Polysaccharide Biosynthesis Protein SpsA, Chain A"/>
    <property type="match status" value="1"/>
</dbReference>
<evidence type="ECO:0000256" key="3">
    <source>
        <dbReference type="ARBA" id="ARBA00022679"/>
    </source>
</evidence>
<evidence type="ECO:0000256" key="1">
    <source>
        <dbReference type="ARBA" id="ARBA00006739"/>
    </source>
</evidence>
<evidence type="ECO:0000313" key="6">
    <source>
        <dbReference type="Proteomes" id="UP001138961"/>
    </source>
</evidence>
<dbReference type="InterPro" id="IPR001173">
    <property type="entry name" value="Glyco_trans_2-like"/>
</dbReference>
<proteinExistence type="inferred from homology"/>
<dbReference type="PANTHER" id="PTHR43179:SF12">
    <property type="entry name" value="GALACTOFURANOSYLTRANSFERASE GLFT2"/>
    <property type="match status" value="1"/>
</dbReference>
<dbReference type="InterPro" id="IPR029044">
    <property type="entry name" value="Nucleotide-diphossugar_trans"/>
</dbReference>
<comment type="caution">
    <text evidence="5">The sequence shown here is derived from an EMBL/GenBank/DDBJ whole genome shotgun (WGS) entry which is preliminary data.</text>
</comment>
<dbReference type="Proteomes" id="UP001138961">
    <property type="component" value="Unassembled WGS sequence"/>
</dbReference>
<comment type="similarity">
    <text evidence="1">Belongs to the glycosyltransferase 2 family.</text>
</comment>
<dbReference type="GO" id="GO:0016757">
    <property type="term" value="F:glycosyltransferase activity"/>
    <property type="evidence" value="ECO:0007669"/>
    <property type="project" value="UniProtKB-KW"/>
</dbReference>
<dbReference type="SUPFAM" id="SSF53448">
    <property type="entry name" value="Nucleotide-diphospho-sugar transferases"/>
    <property type="match status" value="1"/>
</dbReference>